<gene>
    <name evidence="4" type="ORF">AGLY_016648</name>
</gene>
<dbReference type="InterPro" id="IPR013607">
    <property type="entry name" value="Phospholipase_A2-like"/>
</dbReference>
<reference evidence="4 5" key="1">
    <citation type="submission" date="2019-08" db="EMBL/GenBank/DDBJ databases">
        <title>The genome of the soybean aphid Biotype 1, its phylome, world population structure and adaptation to the North American continent.</title>
        <authorList>
            <person name="Giordano R."/>
            <person name="Donthu R.K."/>
            <person name="Hernandez A.G."/>
            <person name="Wright C.L."/>
            <person name="Zimin A.V."/>
        </authorList>
    </citation>
    <scope>NUCLEOTIDE SEQUENCE [LARGE SCALE GENOMIC DNA]</scope>
    <source>
        <tissue evidence="4">Whole aphids</tissue>
    </source>
</reference>
<sequence>MSTEETFETPKKSRQKSIANSPMPADTIKLDVTRPEYYTEDNFKIYKEILIETDSIYQNNDKSTGRAKSSGGAKYVSMISNIWKEINEKKRPITKPTTKPIGEGLRQYTDDRIEYRYIDNMKQLTDRLQLIAAEERAGNNNYHNEKLGILHLCKTSMEKIIDTPKGIEYLLLYVTNLPKEVVKISKDSIIKKIYFISNDERKGNNIYHDEKLNILNICIRKMENLIDIPNNGAHYLYSYKIIKGSGFINDFLNCSFLPELHWPGYNYLGPGTQLEKNKKPINKLDEAARDHDYFLKRPMLITFFVPIKILENLIQITLIAQFFCYWHLKFKYEQKFVKIMNIFSNYFVVYITTIIKELKFWYIQAIKT</sequence>
<feature type="domain" description="DUF8207" evidence="3">
    <location>
        <begin position="35"/>
        <end position="83"/>
    </location>
</feature>
<keyword evidence="5" id="KW-1185">Reference proteome</keyword>
<evidence type="ECO:0000256" key="1">
    <source>
        <dbReference type="SAM" id="MobiDB-lite"/>
    </source>
</evidence>
<feature type="region of interest" description="Disordered" evidence="1">
    <location>
        <begin position="1"/>
        <end position="22"/>
    </location>
</feature>
<dbReference type="Pfam" id="PF26634">
    <property type="entry name" value="DUF8207"/>
    <property type="match status" value="1"/>
</dbReference>
<organism evidence="4 5">
    <name type="scientific">Aphis glycines</name>
    <name type="common">Soybean aphid</name>
    <dbReference type="NCBI Taxonomy" id="307491"/>
    <lineage>
        <taxon>Eukaryota</taxon>
        <taxon>Metazoa</taxon>
        <taxon>Ecdysozoa</taxon>
        <taxon>Arthropoda</taxon>
        <taxon>Hexapoda</taxon>
        <taxon>Insecta</taxon>
        <taxon>Pterygota</taxon>
        <taxon>Neoptera</taxon>
        <taxon>Paraneoptera</taxon>
        <taxon>Hemiptera</taxon>
        <taxon>Sternorrhyncha</taxon>
        <taxon>Aphidomorpha</taxon>
        <taxon>Aphidoidea</taxon>
        <taxon>Aphididae</taxon>
        <taxon>Aphidini</taxon>
        <taxon>Aphis</taxon>
        <taxon>Aphis</taxon>
    </lineage>
</organism>
<dbReference type="PANTHER" id="PTHR35374:SF1">
    <property type="entry name" value="PROTEIN KINASE DOMAIN-CONTAINING PROTEIN"/>
    <property type="match status" value="1"/>
</dbReference>
<evidence type="ECO:0000259" key="3">
    <source>
        <dbReference type="Pfam" id="PF26634"/>
    </source>
</evidence>
<protein>
    <submittedName>
        <fullName evidence="4">Uncharacterized protein</fullName>
    </submittedName>
</protein>
<name>A0A6G0SZD5_APHGL</name>
<evidence type="ECO:0000313" key="4">
    <source>
        <dbReference type="EMBL" id="KAE9523017.1"/>
    </source>
</evidence>
<dbReference type="Pfam" id="PF08398">
    <property type="entry name" value="Phospholip_A2_4"/>
    <property type="match status" value="1"/>
</dbReference>
<dbReference type="Proteomes" id="UP000475862">
    <property type="component" value="Unassembled WGS sequence"/>
</dbReference>
<dbReference type="InterPro" id="IPR058520">
    <property type="entry name" value="DUF8207"/>
</dbReference>
<dbReference type="OrthoDB" id="7456800at2759"/>
<dbReference type="EMBL" id="VYZN01000468">
    <property type="protein sequence ID" value="KAE9523017.1"/>
    <property type="molecule type" value="Genomic_DNA"/>
</dbReference>
<dbReference type="GO" id="GO:0005198">
    <property type="term" value="F:structural molecule activity"/>
    <property type="evidence" value="ECO:0007669"/>
    <property type="project" value="InterPro"/>
</dbReference>
<feature type="domain" description="Phospholipase A2-like" evidence="2">
    <location>
        <begin position="259"/>
        <end position="293"/>
    </location>
</feature>
<proteinExistence type="predicted"/>
<evidence type="ECO:0000313" key="5">
    <source>
        <dbReference type="Proteomes" id="UP000475862"/>
    </source>
</evidence>
<accession>A0A6G0SZD5</accession>
<dbReference type="PANTHER" id="PTHR35374">
    <property type="entry name" value="CYCLIN-DEPENDENT KINASE 11A-LIKE"/>
    <property type="match status" value="1"/>
</dbReference>
<evidence type="ECO:0000259" key="2">
    <source>
        <dbReference type="Pfam" id="PF08398"/>
    </source>
</evidence>
<dbReference type="AlphaFoldDB" id="A0A6G0SZD5"/>
<comment type="caution">
    <text evidence="4">The sequence shown here is derived from an EMBL/GenBank/DDBJ whole genome shotgun (WGS) entry which is preliminary data.</text>
</comment>